<evidence type="ECO:0000256" key="8">
    <source>
        <dbReference type="ARBA" id="ARBA00022989"/>
    </source>
</evidence>
<dbReference type="GO" id="GO:0005886">
    <property type="term" value="C:plasma membrane"/>
    <property type="evidence" value="ECO:0007669"/>
    <property type="project" value="UniProtKB-SubCell"/>
</dbReference>
<reference evidence="15 16" key="1">
    <citation type="journal article" date="2018" name="Nat. Biotechnol.">
        <title>A standardized bacterial taxonomy based on genome phylogeny substantially revises the tree of life.</title>
        <authorList>
            <person name="Parks D.H."/>
            <person name="Chuvochina M."/>
            <person name="Waite D.W."/>
            <person name="Rinke C."/>
            <person name="Skarshewski A."/>
            <person name="Chaumeil P.A."/>
            <person name="Hugenholtz P."/>
        </authorList>
    </citation>
    <scope>NUCLEOTIDE SEQUENCE [LARGE SCALE GENOMIC DNA]</scope>
    <source>
        <strain evidence="15">UBA9158</strain>
    </source>
</reference>
<evidence type="ECO:0000313" key="15">
    <source>
        <dbReference type="EMBL" id="HAN27978.1"/>
    </source>
</evidence>
<evidence type="ECO:0000256" key="2">
    <source>
        <dbReference type="ARBA" id="ARBA00004117"/>
    </source>
</evidence>
<feature type="transmembrane region" description="Helical" evidence="12">
    <location>
        <begin position="24"/>
        <end position="45"/>
    </location>
</feature>
<keyword evidence="9 12" id="KW-0472">Membrane</keyword>
<evidence type="ECO:0000256" key="5">
    <source>
        <dbReference type="ARBA" id="ARBA00017949"/>
    </source>
</evidence>
<dbReference type="AlphaFoldDB" id="A0A3C1KNB8"/>
<dbReference type="PANTHER" id="PTHR30046:SF0">
    <property type="entry name" value="FLAGELLAR M-RING PROTEIN"/>
    <property type="match status" value="1"/>
</dbReference>
<evidence type="ECO:0000256" key="1">
    <source>
        <dbReference type="ARBA" id="ARBA00003820"/>
    </source>
</evidence>
<dbReference type="STRING" id="1121937.GCA_000423125_00705"/>
<gene>
    <name evidence="15" type="primary">fliF</name>
    <name evidence="15" type="ORF">DCP75_09730</name>
</gene>
<evidence type="ECO:0000256" key="7">
    <source>
        <dbReference type="ARBA" id="ARBA00022692"/>
    </source>
</evidence>
<dbReference type="InterPro" id="IPR000067">
    <property type="entry name" value="FlgMring_FliF"/>
</dbReference>
<sequence length="454" mass="49715">MAENSGGLVARFNGYSRQPISRQLALLVGLAASIALGIGLVQWVLVPEYKPLFGSMAAEDTTAAMTTLDANGIDYRLDNRTGMVTVASDQVHRARLLLATEGFPRSGDIGFDKIYQEQEIGVSSFMEQARYHRSLEQELSRTISALDGVRGARVHLAMAKQSAFLRQREQPAASVVLHLYGGQVLSDRQLAGIVHLVSASVPNLQPESVSVVDQQGRLLSTQGNPDDFGYSKEQFQMAQQLEQRYSQRIVDILEPILGPGRVHAQVSADIDFTRIERTSEVYAPDTVLRSEQTSEEMTTRMLEGGVPGTLANQPPEDPDVLAQPPEAGLVENTAPTRSTRRETRNYEMDKTISHIRETPGTLRKLSIALVLDHVETTAEDGSVERAPLAPERVDEITRLAREAVGFSEERGDTVSVINASFVEPPALEAPPEPSLLEEDWLWRVLKGLGVAAGL</sequence>
<dbReference type="Gene3D" id="3.30.300.30">
    <property type="match status" value="1"/>
</dbReference>
<protein>
    <recommendedName>
        <fullName evidence="5">Flagellar M-ring protein</fullName>
    </recommendedName>
</protein>
<organism evidence="15 16">
    <name type="scientific">Haliea salexigens</name>
    <dbReference type="NCBI Taxonomy" id="287487"/>
    <lineage>
        <taxon>Bacteria</taxon>
        <taxon>Pseudomonadati</taxon>
        <taxon>Pseudomonadota</taxon>
        <taxon>Gammaproteobacteria</taxon>
        <taxon>Cellvibrionales</taxon>
        <taxon>Halieaceae</taxon>
        <taxon>Haliea</taxon>
    </lineage>
</organism>
<dbReference type="InterPro" id="IPR006182">
    <property type="entry name" value="FliF_N_dom"/>
</dbReference>
<keyword evidence="15" id="KW-0969">Cilium</keyword>
<evidence type="ECO:0000313" key="16">
    <source>
        <dbReference type="Proteomes" id="UP000259273"/>
    </source>
</evidence>
<evidence type="ECO:0000256" key="10">
    <source>
        <dbReference type="ARBA" id="ARBA00023143"/>
    </source>
</evidence>
<name>A0A3C1KNB8_9GAMM</name>
<dbReference type="Proteomes" id="UP000259273">
    <property type="component" value="Unassembled WGS sequence"/>
</dbReference>
<proteinExistence type="inferred from homology"/>
<dbReference type="PRINTS" id="PR01009">
    <property type="entry name" value="FLGMRINGFLIF"/>
</dbReference>
<dbReference type="NCBIfam" id="TIGR00206">
    <property type="entry name" value="fliF"/>
    <property type="match status" value="1"/>
</dbReference>
<comment type="subcellular location">
    <subcellularLocation>
        <location evidence="2">Bacterial flagellum basal body</location>
    </subcellularLocation>
    <subcellularLocation>
        <location evidence="3">Cell membrane</location>
        <topology evidence="3">Multi-pass membrane protein</topology>
    </subcellularLocation>
</comment>
<keyword evidence="10" id="KW-0975">Bacterial flagellum</keyword>
<evidence type="ECO:0000256" key="12">
    <source>
        <dbReference type="SAM" id="Phobius"/>
    </source>
</evidence>
<evidence type="ECO:0000256" key="6">
    <source>
        <dbReference type="ARBA" id="ARBA00022475"/>
    </source>
</evidence>
<dbReference type="PANTHER" id="PTHR30046">
    <property type="entry name" value="FLAGELLAR M-RING PROTEIN"/>
    <property type="match status" value="1"/>
</dbReference>
<dbReference type="EMBL" id="DMND01000132">
    <property type="protein sequence ID" value="HAN27978.1"/>
    <property type="molecule type" value="Genomic_DNA"/>
</dbReference>
<comment type="caution">
    <text evidence="15">The sequence shown here is derived from an EMBL/GenBank/DDBJ whole genome shotgun (WGS) entry which is preliminary data.</text>
</comment>
<keyword evidence="7 12" id="KW-0812">Transmembrane</keyword>
<comment type="similarity">
    <text evidence="4">Belongs to the FliF family.</text>
</comment>
<evidence type="ECO:0000256" key="4">
    <source>
        <dbReference type="ARBA" id="ARBA00007971"/>
    </source>
</evidence>
<comment type="subunit">
    <text evidence="11">The basal body constitutes a major portion of the flagellar organelle and consists of four rings (L,P,S, and M) mounted on a central rod. The M ring is integral to the inner membrane of the cell and may be connected to the flagellar rod via the S ring. The S (supramembrane ring) lies just distal to the M ring. The L and P rings lie in the outer membrane and the periplasmic space, respectively.</text>
</comment>
<dbReference type="GO" id="GO:0009431">
    <property type="term" value="C:bacterial-type flagellum basal body, MS ring"/>
    <property type="evidence" value="ECO:0007669"/>
    <property type="project" value="InterPro"/>
</dbReference>
<evidence type="ECO:0000256" key="9">
    <source>
        <dbReference type="ARBA" id="ARBA00023136"/>
    </source>
</evidence>
<dbReference type="InterPro" id="IPR013556">
    <property type="entry name" value="Flag_M-ring_C"/>
</dbReference>
<feature type="non-terminal residue" evidence="15">
    <location>
        <position position="454"/>
    </location>
</feature>
<dbReference type="GO" id="GO:0071973">
    <property type="term" value="P:bacterial-type flagellum-dependent cell motility"/>
    <property type="evidence" value="ECO:0007669"/>
    <property type="project" value="InterPro"/>
</dbReference>
<feature type="domain" description="Flagellar M-ring N-terminal" evidence="13">
    <location>
        <begin position="47"/>
        <end position="220"/>
    </location>
</feature>
<evidence type="ECO:0000259" key="13">
    <source>
        <dbReference type="Pfam" id="PF01514"/>
    </source>
</evidence>
<keyword evidence="15" id="KW-0282">Flagellum</keyword>
<keyword evidence="8 12" id="KW-1133">Transmembrane helix</keyword>
<dbReference type="GO" id="GO:0003774">
    <property type="term" value="F:cytoskeletal motor activity"/>
    <property type="evidence" value="ECO:0007669"/>
    <property type="project" value="InterPro"/>
</dbReference>
<evidence type="ECO:0000256" key="11">
    <source>
        <dbReference type="ARBA" id="ARBA00025936"/>
    </source>
</evidence>
<dbReference type="Pfam" id="PF01514">
    <property type="entry name" value="YscJ_FliF"/>
    <property type="match status" value="1"/>
</dbReference>
<dbReference type="Pfam" id="PF08345">
    <property type="entry name" value="YscJ_FliF_C"/>
    <property type="match status" value="1"/>
</dbReference>
<keyword evidence="6" id="KW-1003">Cell membrane</keyword>
<keyword evidence="15" id="KW-0966">Cell projection</keyword>
<feature type="domain" description="Flagellar M-ring C-terminal" evidence="14">
    <location>
        <begin position="253"/>
        <end position="421"/>
    </location>
</feature>
<dbReference type="InterPro" id="IPR045851">
    <property type="entry name" value="AMP-bd_C_sf"/>
</dbReference>
<evidence type="ECO:0000256" key="3">
    <source>
        <dbReference type="ARBA" id="ARBA00004651"/>
    </source>
</evidence>
<evidence type="ECO:0000259" key="14">
    <source>
        <dbReference type="Pfam" id="PF08345"/>
    </source>
</evidence>
<comment type="function">
    <text evidence="1">The M ring may be actively involved in energy transduction.</text>
</comment>
<dbReference type="InterPro" id="IPR043427">
    <property type="entry name" value="YscJ/FliF"/>
</dbReference>
<accession>A0A3C1KNB8</accession>